<protein>
    <recommendedName>
        <fullName evidence="6">Terpene synthase</fullName>
        <ecNumber evidence="6">4.2.3.-</ecNumber>
    </recommendedName>
</protein>
<keyword evidence="3 6" id="KW-0479">Metal-binding</keyword>
<dbReference type="PANTHER" id="PTHR35201:SF4">
    <property type="entry name" value="BETA-PINACENE SYNTHASE-RELATED"/>
    <property type="match status" value="1"/>
</dbReference>
<evidence type="ECO:0000256" key="4">
    <source>
        <dbReference type="ARBA" id="ARBA00022842"/>
    </source>
</evidence>
<reference evidence="7 8" key="1">
    <citation type="submission" date="2024-05" db="EMBL/GenBank/DDBJ databases">
        <title>A draft genome resource for the thread blight pathogen Marasmius tenuissimus strain MS-2.</title>
        <authorList>
            <person name="Yulfo-Soto G.E."/>
            <person name="Baruah I.K."/>
            <person name="Amoako-Attah I."/>
            <person name="Bukari Y."/>
            <person name="Meinhardt L.W."/>
            <person name="Bailey B.A."/>
            <person name="Cohen S.P."/>
        </authorList>
    </citation>
    <scope>NUCLEOTIDE SEQUENCE [LARGE SCALE GENOMIC DNA]</scope>
    <source>
        <strain evidence="7 8">MS-2</strain>
    </source>
</reference>
<dbReference type="SFLD" id="SFLDS00005">
    <property type="entry name" value="Isoprenoid_Synthase_Type_I"/>
    <property type="match status" value="1"/>
</dbReference>
<keyword evidence="8" id="KW-1185">Reference proteome</keyword>
<dbReference type="PANTHER" id="PTHR35201">
    <property type="entry name" value="TERPENE SYNTHASE"/>
    <property type="match status" value="1"/>
</dbReference>
<evidence type="ECO:0000256" key="5">
    <source>
        <dbReference type="ARBA" id="ARBA00023239"/>
    </source>
</evidence>
<evidence type="ECO:0000313" key="7">
    <source>
        <dbReference type="EMBL" id="KAL0071298.1"/>
    </source>
</evidence>
<accession>A0ABR3AE55</accession>
<comment type="similarity">
    <text evidence="2 6">Belongs to the terpene synthase family.</text>
</comment>
<evidence type="ECO:0000256" key="1">
    <source>
        <dbReference type="ARBA" id="ARBA00001946"/>
    </source>
</evidence>
<evidence type="ECO:0000256" key="2">
    <source>
        <dbReference type="ARBA" id="ARBA00006333"/>
    </source>
</evidence>
<sequence length="311" mass="35144">MSFFFVADEYTDVASSEEARRLCDIVKDALVNPHIPRPAGEWIGGEIARQFWENSIKTGTPSFQRRFVETFGHYLDAVAEQAIDRNDSRVRDVETYFEIRRKTIGALPSFAVLEIHMNLPDYVFADSVISRLMTLTVDMIILCNDFCSYNVEQARGDDTHNIIRVFMDTYKTDIQGALGHVSNLHDQISQEFLDLLGNVPKFGDSVIDSEVSTFVDGLANWVRANDCWSFESHRYFGSQGAEIQETRVVKLLPKVKFPADNKTGGERSMKTIGESLIGRIRGIPGLLYNMIFGFQRRQAKPLSPAATEIVV</sequence>
<dbReference type="EC" id="4.2.3.-" evidence="6"/>
<comment type="caution">
    <text evidence="7">The sequence shown here is derived from an EMBL/GenBank/DDBJ whole genome shotgun (WGS) entry which is preliminary data.</text>
</comment>
<evidence type="ECO:0000256" key="3">
    <source>
        <dbReference type="ARBA" id="ARBA00022723"/>
    </source>
</evidence>
<dbReference type="EMBL" id="JBBXMP010000004">
    <property type="protein sequence ID" value="KAL0071298.1"/>
    <property type="molecule type" value="Genomic_DNA"/>
</dbReference>
<proteinExistence type="inferred from homology"/>
<evidence type="ECO:0000256" key="6">
    <source>
        <dbReference type="RuleBase" id="RU366034"/>
    </source>
</evidence>
<keyword evidence="4 6" id="KW-0460">Magnesium</keyword>
<organism evidence="7 8">
    <name type="scientific">Marasmius tenuissimus</name>
    <dbReference type="NCBI Taxonomy" id="585030"/>
    <lineage>
        <taxon>Eukaryota</taxon>
        <taxon>Fungi</taxon>
        <taxon>Dikarya</taxon>
        <taxon>Basidiomycota</taxon>
        <taxon>Agaricomycotina</taxon>
        <taxon>Agaricomycetes</taxon>
        <taxon>Agaricomycetidae</taxon>
        <taxon>Agaricales</taxon>
        <taxon>Marasmiineae</taxon>
        <taxon>Marasmiaceae</taxon>
        <taxon>Marasmius</taxon>
    </lineage>
</organism>
<name>A0ABR3AE55_9AGAR</name>
<dbReference type="SFLD" id="SFLDG01020">
    <property type="entry name" value="Terpene_Cyclase_Like_2"/>
    <property type="match status" value="1"/>
</dbReference>
<dbReference type="SUPFAM" id="SSF48576">
    <property type="entry name" value="Terpenoid synthases"/>
    <property type="match status" value="1"/>
</dbReference>
<dbReference type="Proteomes" id="UP001437256">
    <property type="component" value="Unassembled WGS sequence"/>
</dbReference>
<comment type="cofactor">
    <cofactor evidence="1 6">
        <name>Mg(2+)</name>
        <dbReference type="ChEBI" id="CHEBI:18420"/>
    </cofactor>
</comment>
<gene>
    <name evidence="7" type="ORF">AAF712_001864</name>
</gene>
<dbReference type="InterPro" id="IPR034686">
    <property type="entry name" value="Terpene_cyclase-like_2"/>
</dbReference>
<dbReference type="Gene3D" id="1.10.600.10">
    <property type="entry name" value="Farnesyl Diphosphate Synthase"/>
    <property type="match status" value="1"/>
</dbReference>
<keyword evidence="5 6" id="KW-0456">Lyase</keyword>
<evidence type="ECO:0000313" key="8">
    <source>
        <dbReference type="Proteomes" id="UP001437256"/>
    </source>
</evidence>
<dbReference type="Pfam" id="PF19086">
    <property type="entry name" value="Terpene_syn_C_2"/>
    <property type="match status" value="1"/>
</dbReference>
<dbReference type="InterPro" id="IPR008949">
    <property type="entry name" value="Isoprenoid_synthase_dom_sf"/>
</dbReference>